<dbReference type="AlphaFoldDB" id="A0A0Q3U0Q9"/>
<evidence type="ECO:0000313" key="2">
    <source>
        <dbReference type="Proteomes" id="UP000051836"/>
    </source>
</evidence>
<reference evidence="1 2" key="1">
    <citation type="submission" date="2015-10" db="EMBL/GenBank/DDBJ databases">
        <authorList>
            <person name="Gilbert D.G."/>
        </authorList>
    </citation>
    <scope>NUCLEOTIDE SEQUENCE [LARGE SCALE GENOMIC DNA]</scope>
    <source>
        <strain evidence="1">FVVF132</strain>
    </source>
</reference>
<keyword evidence="2" id="KW-1185">Reference proteome</keyword>
<dbReference type="Proteomes" id="UP000051836">
    <property type="component" value="Unassembled WGS sequence"/>
</dbReference>
<organism evidence="1 2">
    <name type="scientific">Amazona aestiva</name>
    <name type="common">Blue-fronted Amazon parrot</name>
    <dbReference type="NCBI Taxonomy" id="12930"/>
    <lineage>
        <taxon>Eukaryota</taxon>
        <taxon>Metazoa</taxon>
        <taxon>Chordata</taxon>
        <taxon>Craniata</taxon>
        <taxon>Vertebrata</taxon>
        <taxon>Euteleostomi</taxon>
        <taxon>Archelosauria</taxon>
        <taxon>Archosauria</taxon>
        <taxon>Dinosauria</taxon>
        <taxon>Saurischia</taxon>
        <taxon>Theropoda</taxon>
        <taxon>Coelurosauria</taxon>
        <taxon>Aves</taxon>
        <taxon>Neognathae</taxon>
        <taxon>Neoaves</taxon>
        <taxon>Telluraves</taxon>
        <taxon>Australaves</taxon>
        <taxon>Psittaciformes</taxon>
        <taxon>Psittacidae</taxon>
        <taxon>Amazona</taxon>
    </lineage>
</organism>
<sequence>MKPHSRQSGSCWTAPVLLGEAKLESRDWTDSEQEHGSLKAKKELLLGTGDMGTNIFCTCSADFPKGGIRQGRSLQLSNSWHFCGESPVVHLVPVSSAQGESAKVLELRQLGRGSKERCHTASSLGFSCRWDSLGNGVVLPCSSSAQEQALLSPLEAGEPWPPPRSERAIISCCRLPPVTPAASAASGSFSDLAVGSKSSGKRQLLTAAAQLRLNPTHGIRVEWTETIPTQLAASCHNNEELRQHERVASPLVHGTEKGAVTLLHSVADMIKGALKVPKIHFFLGNVLQAPLPAMLLTNLPMVQERHCMEEHGLGEQISLVEASGFRVAPSFTSPRSQQLLLSGHSYWLECCPSGKSMKARERGGSKAEEVATEEPALTFVTPAEIGSS</sequence>
<accession>A0A0Q3U0Q9</accession>
<gene>
    <name evidence="1" type="ORF">AAES_18990</name>
</gene>
<name>A0A0Q3U0Q9_AMAAE</name>
<protein>
    <submittedName>
        <fullName evidence="1">Uncharacterized protein</fullName>
    </submittedName>
</protein>
<dbReference type="EMBL" id="LMAW01000270">
    <property type="protein sequence ID" value="KQL59737.1"/>
    <property type="molecule type" value="Genomic_DNA"/>
</dbReference>
<proteinExistence type="predicted"/>
<comment type="caution">
    <text evidence="1">The sequence shown here is derived from an EMBL/GenBank/DDBJ whole genome shotgun (WGS) entry which is preliminary data.</text>
</comment>
<evidence type="ECO:0000313" key="1">
    <source>
        <dbReference type="EMBL" id="KQL59737.1"/>
    </source>
</evidence>